<accession>C7R4M5</accession>
<dbReference type="GO" id="GO:0046872">
    <property type="term" value="F:metal ion binding"/>
    <property type="evidence" value="ECO:0007669"/>
    <property type="project" value="UniProtKB-KW"/>
</dbReference>
<comment type="cofactor">
    <cofactor evidence="1">
        <name>Mg(2+)</name>
        <dbReference type="ChEBI" id="CHEBI:18420"/>
    </cofactor>
</comment>
<evidence type="ECO:0000313" key="7">
    <source>
        <dbReference type="EMBL" id="ACV09082.1"/>
    </source>
</evidence>
<gene>
    <name evidence="7" type="ordered locus">Jden_1430</name>
</gene>
<dbReference type="AlphaFoldDB" id="C7R4M5"/>
<organism evidence="7 8">
    <name type="scientific">Jonesia denitrificans (strain ATCC 14870 / DSM 20603 / BCRC 15368 / CIP 55.134 / JCM 11481 / NBRC 15587 / NCTC 10816 / Prevot 55134)</name>
    <name type="common">Listeria denitrificans</name>
    <dbReference type="NCBI Taxonomy" id="471856"/>
    <lineage>
        <taxon>Bacteria</taxon>
        <taxon>Bacillati</taxon>
        <taxon>Actinomycetota</taxon>
        <taxon>Actinomycetes</taxon>
        <taxon>Micrococcales</taxon>
        <taxon>Jonesiaceae</taxon>
        <taxon>Jonesia</taxon>
    </lineage>
</organism>
<dbReference type="Proteomes" id="UP000000628">
    <property type="component" value="Chromosome"/>
</dbReference>
<evidence type="ECO:0000256" key="3">
    <source>
        <dbReference type="ARBA" id="ARBA00022679"/>
    </source>
</evidence>
<dbReference type="GO" id="GO:0008299">
    <property type="term" value="P:isoprenoid biosynthetic process"/>
    <property type="evidence" value="ECO:0007669"/>
    <property type="project" value="InterPro"/>
</dbReference>
<dbReference type="eggNOG" id="COG0142">
    <property type="taxonomic scope" value="Bacteria"/>
</dbReference>
<keyword evidence="3 6" id="KW-0808">Transferase</keyword>
<dbReference type="Pfam" id="PF00348">
    <property type="entry name" value="polyprenyl_synt"/>
    <property type="match status" value="1"/>
</dbReference>
<evidence type="ECO:0000256" key="4">
    <source>
        <dbReference type="ARBA" id="ARBA00022723"/>
    </source>
</evidence>
<dbReference type="GO" id="GO:0004659">
    <property type="term" value="F:prenyltransferase activity"/>
    <property type="evidence" value="ECO:0007669"/>
    <property type="project" value="InterPro"/>
</dbReference>
<dbReference type="PANTHER" id="PTHR12001:SF85">
    <property type="entry name" value="SHORT CHAIN ISOPRENYL DIPHOSPHATE SYNTHASE"/>
    <property type="match status" value="1"/>
</dbReference>
<dbReference type="InterPro" id="IPR000092">
    <property type="entry name" value="Polyprenyl_synt"/>
</dbReference>
<name>C7R4M5_JONDD</name>
<dbReference type="Gene3D" id="1.10.600.10">
    <property type="entry name" value="Farnesyl Diphosphate Synthase"/>
    <property type="match status" value="1"/>
</dbReference>
<dbReference type="PANTHER" id="PTHR12001">
    <property type="entry name" value="GERANYLGERANYL PYROPHOSPHATE SYNTHASE"/>
    <property type="match status" value="1"/>
</dbReference>
<comment type="similarity">
    <text evidence="2 6">Belongs to the FPP/GGPP synthase family.</text>
</comment>
<dbReference type="InterPro" id="IPR008949">
    <property type="entry name" value="Isoprenoid_synthase_dom_sf"/>
</dbReference>
<evidence type="ECO:0000256" key="2">
    <source>
        <dbReference type="ARBA" id="ARBA00006706"/>
    </source>
</evidence>
<evidence type="ECO:0000256" key="6">
    <source>
        <dbReference type="RuleBase" id="RU004466"/>
    </source>
</evidence>
<dbReference type="SFLD" id="SFLDS00005">
    <property type="entry name" value="Isoprenoid_Synthase_Type_I"/>
    <property type="match status" value="1"/>
</dbReference>
<dbReference type="EMBL" id="CP001706">
    <property type="protein sequence ID" value="ACV09082.1"/>
    <property type="molecule type" value="Genomic_DNA"/>
</dbReference>
<dbReference type="RefSeq" id="WP_015771710.1">
    <property type="nucleotide sequence ID" value="NC_013174.1"/>
</dbReference>
<evidence type="ECO:0000256" key="5">
    <source>
        <dbReference type="ARBA" id="ARBA00022842"/>
    </source>
</evidence>
<keyword evidence="4" id="KW-0479">Metal-binding</keyword>
<protein>
    <submittedName>
        <fullName evidence="7">Polyprenyl synthetase</fullName>
    </submittedName>
</protein>
<dbReference type="CDD" id="cd00685">
    <property type="entry name" value="Trans_IPPS_HT"/>
    <property type="match status" value="1"/>
</dbReference>
<proteinExistence type="inferred from homology"/>
<dbReference type="KEGG" id="jde:Jden_1430"/>
<dbReference type="SUPFAM" id="SSF48576">
    <property type="entry name" value="Terpenoid synthases"/>
    <property type="match status" value="1"/>
</dbReference>
<keyword evidence="5" id="KW-0460">Magnesium</keyword>
<sequence>MPASPHATPGHAPAAVLDGIAGALTRTLDTHELTLTQLSADTSDLMTAWRSLTSGGKRVRALLMYHVFRGIESGRSGLSDEDLYGVGAALELFQAAALFHDDVMDRSDTRRGEPTVHRVFAQRHRTSQWVGDPDLYGQSAAILLGDLSLVASEQLFRSATAPGQHRSRARDHFDAMRMIVTVGQFMDTHAQVVPLSDDDDAMQRALDVIATKTTHYSVVAPLLIGAALAGAPTRVDEQLRAFGQPLGTAFQLIDDDLGLYGDPAQTGKPSGDDLREGKRTVVLIEALRRASHAEQHTLGSVIVGDHHDEDTIAQALDIIESSGARQATLDRARAAHDKALRALDKVELSADSRQHLRTMTDFILQRAY</sequence>
<evidence type="ECO:0000313" key="8">
    <source>
        <dbReference type="Proteomes" id="UP000000628"/>
    </source>
</evidence>
<keyword evidence="8" id="KW-1185">Reference proteome</keyword>
<evidence type="ECO:0000256" key="1">
    <source>
        <dbReference type="ARBA" id="ARBA00001946"/>
    </source>
</evidence>
<reference evidence="7 8" key="1">
    <citation type="journal article" date="2009" name="Stand. Genomic Sci.">
        <title>Complete genome sequence of Jonesia denitrificans type strain (Prevot 55134).</title>
        <authorList>
            <person name="Pukall R."/>
            <person name="Gehrich-Schroter G."/>
            <person name="Lapidus A."/>
            <person name="Nolan M."/>
            <person name="Glavina Del Rio T."/>
            <person name="Lucas S."/>
            <person name="Chen F."/>
            <person name="Tice H."/>
            <person name="Pitluck S."/>
            <person name="Cheng J.F."/>
            <person name="Copeland A."/>
            <person name="Saunders E."/>
            <person name="Brettin T."/>
            <person name="Detter J.C."/>
            <person name="Bruce D."/>
            <person name="Goodwin L."/>
            <person name="Pati A."/>
            <person name="Ivanova N."/>
            <person name="Mavromatis K."/>
            <person name="Ovchinnikova G."/>
            <person name="Chen A."/>
            <person name="Palaniappan K."/>
            <person name="Land M."/>
            <person name="Hauser L."/>
            <person name="Chang Y.J."/>
            <person name="Jeffries C.D."/>
            <person name="Chain P."/>
            <person name="Goker M."/>
            <person name="Bristow J."/>
            <person name="Eisen J.A."/>
            <person name="Markowitz V."/>
            <person name="Hugenholtz P."/>
            <person name="Kyrpides N.C."/>
            <person name="Klenk H.P."/>
            <person name="Han C."/>
        </authorList>
    </citation>
    <scope>NUCLEOTIDE SEQUENCE [LARGE SCALE GENOMIC DNA]</scope>
    <source>
        <strain evidence="8">ATCC 14870 / DSM 20603 / BCRC 15368 / CIP 55.134 / JCM 11481 / NBRC 15587 / NCTC 10816 / Prevot 55134</strain>
    </source>
</reference>
<dbReference type="HOGENOM" id="CLU_014015_2_1_11"/>
<dbReference type="STRING" id="471856.Jden_1430"/>